<dbReference type="Proteomes" id="UP000636800">
    <property type="component" value="Unassembled WGS sequence"/>
</dbReference>
<protein>
    <recommendedName>
        <fullName evidence="5">Small acidic protein-like domain-containing protein</fullName>
    </recommendedName>
</protein>
<feature type="compositionally biased region" description="Polar residues" evidence="4">
    <location>
        <begin position="318"/>
        <end position="363"/>
    </location>
</feature>
<comment type="similarity">
    <text evidence="1">Belongs to the mTERF family.</text>
</comment>
<feature type="compositionally biased region" description="Basic and acidic residues" evidence="4">
    <location>
        <begin position="177"/>
        <end position="197"/>
    </location>
</feature>
<reference evidence="6 7" key="1">
    <citation type="journal article" date="2020" name="Nat. Food">
        <title>A phased Vanilla planifolia genome enables genetic improvement of flavour and production.</title>
        <authorList>
            <person name="Hasing T."/>
            <person name="Tang H."/>
            <person name="Brym M."/>
            <person name="Khazi F."/>
            <person name="Huang T."/>
            <person name="Chambers A.H."/>
        </authorList>
    </citation>
    <scope>NUCLEOTIDE SEQUENCE [LARGE SCALE GENOMIC DNA]</scope>
    <source>
        <tissue evidence="6">Leaf</tissue>
    </source>
</reference>
<evidence type="ECO:0000256" key="3">
    <source>
        <dbReference type="ARBA" id="ARBA00022946"/>
    </source>
</evidence>
<evidence type="ECO:0000313" key="7">
    <source>
        <dbReference type="Proteomes" id="UP000636800"/>
    </source>
</evidence>
<sequence length="700" mass="80335">MDIIPKKDSLDESDLKPSFRKPSNDATSRKYRRHSPVHGSDSSSSGSLTRESSRLTNTFEGRAKASDVRVKNYDGKGSEWPRNHSSRGSDPQRYPDKKAHQSFEGHRHSDYAVEYHRHSIEENRNSDRSSKSGREHRSGRSDYTKHDDGSECPKETSQNANRYHSRNKSENSGYSSKGKDKEANVSERHRYYEKESSRGASGTKQITSRRDDKQLDEWDEFRERDDRNDKRVRRRSPSDYKRDYGSAHEEFRGRQKESLIERESGSHGMKENQSKEFYEQNQIEKKRFNARENDKQKERHARNLEEDRIKETKDFHVYQSNDYNSESNAVKASGTVEGQNSLSKRSKLGQSAKFNTSRENPSLQDKERTADFTVGMCSSTNSNVEANQDLNAAKVAAMKAAELVNRNLVGGAYMSTDQKKKLLWGNKKNSSEESSNRWDLQLFADRERQEKFNKLMGVKGDAVPERKLDEKDVEKHKEMQTDLEKQYTAGLRRRDGRTVGLAAIKASKNITHLKSPSQPDSVIQLLKQSGFSDDQIKRLVVRKPNILCASVDKKLRPKMKAMMQTGFTESELTQLLSEIPSFFHSNNAVSRIQFWRDFFGNEDNFLKTLIRGRFLLTSSLDNRILPNISFLSGCGIPVKRIGSLIKSNPRLITAKLGSIKDLVARTEELGFCRGSGMFYHALDSVFKVVICLTWRRIQLF</sequence>
<dbReference type="PANTHER" id="PTHR22426">
    <property type="entry name" value="ARGININE_SERINE-RICH COILED-COIL PROTEIN 2"/>
    <property type="match status" value="1"/>
</dbReference>
<feature type="domain" description="Small acidic protein-like" evidence="5">
    <location>
        <begin position="438"/>
        <end position="501"/>
    </location>
</feature>
<dbReference type="Gene3D" id="1.25.70.10">
    <property type="entry name" value="Transcription termination factor 3, mitochondrial"/>
    <property type="match status" value="1"/>
</dbReference>
<feature type="compositionally biased region" description="Low complexity" evidence="4">
    <location>
        <begin position="39"/>
        <end position="56"/>
    </location>
</feature>
<feature type="compositionally biased region" description="Basic and acidic residues" evidence="4">
    <location>
        <begin position="61"/>
        <end position="82"/>
    </location>
</feature>
<feature type="region of interest" description="Disordered" evidence="4">
    <location>
        <begin position="1"/>
        <end position="365"/>
    </location>
</feature>
<evidence type="ECO:0000313" key="6">
    <source>
        <dbReference type="EMBL" id="KAG0467602.1"/>
    </source>
</evidence>
<dbReference type="InterPro" id="IPR038538">
    <property type="entry name" value="MTERF_sf"/>
</dbReference>
<dbReference type="OrthoDB" id="406631at2759"/>
<keyword evidence="2" id="KW-0806">Transcription termination</keyword>
<dbReference type="InterPro" id="IPR028124">
    <property type="entry name" value="SMAP_dom"/>
</dbReference>
<accession>A0A835UMY7</accession>
<feature type="compositionally biased region" description="Basic and acidic residues" evidence="4">
    <location>
        <begin position="208"/>
        <end position="229"/>
    </location>
</feature>
<dbReference type="SMART" id="SM00733">
    <property type="entry name" value="Mterf"/>
    <property type="match status" value="3"/>
</dbReference>
<keyword evidence="2" id="KW-0804">Transcription</keyword>
<dbReference type="AlphaFoldDB" id="A0A835UMY7"/>
<organism evidence="6 7">
    <name type="scientific">Vanilla planifolia</name>
    <name type="common">Vanilla</name>
    <dbReference type="NCBI Taxonomy" id="51239"/>
    <lineage>
        <taxon>Eukaryota</taxon>
        <taxon>Viridiplantae</taxon>
        <taxon>Streptophyta</taxon>
        <taxon>Embryophyta</taxon>
        <taxon>Tracheophyta</taxon>
        <taxon>Spermatophyta</taxon>
        <taxon>Magnoliopsida</taxon>
        <taxon>Liliopsida</taxon>
        <taxon>Asparagales</taxon>
        <taxon>Orchidaceae</taxon>
        <taxon>Vanilloideae</taxon>
        <taxon>Vanilleae</taxon>
        <taxon>Vanilla</taxon>
    </lineage>
</organism>
<evidence type="ECO:0000256" key="2">
    <source>
        <dbReference type="ARBA" id="ARBA00022472"/>
    </source>
</evidence>
<comment type="caution">
    <text evidence="6">The sequence shown here is derived from an EMBL/GenBank/DDBJ whole genome shotgun (WGS) entry which is preliminary data.</text>
</comment>
<dbReference type="PANTHER" id="PTHR22426:SF2">
    <property type="entry name" value="ARGININE_SERINE-RICH COILED-COIL PROTEIN 2"/>
    <property type="match status" value="1"/>
</dbReference>
<feature type="compositionally biased region" description="Basic and acidic residues" evidence="4">
    <location>
        <begin position="93"/>
        <end position="154"/>
    </location>
</feature>
<evidence type="ECO:0000259" key="5">
    <source>
        <dbReference type="Pfam" id="PF15477"/>
    </source>
</evidence>
<gene>
    <name evidence="6" type="ORF">HPP92_019182</name>
</gene>
<dbReference type="EMBL" id="JADCNL010000009">
    <property type="protein sequence ID" value="KAG0467602.1"/>
    <property type="molecule type" value="Genomic_DNA"/>
</dbReference>
<proteinExistence type="inferred from homology"/>
<dbReference type="InterPro" id="IPR003690">
    <property type="entry name" value="MTERF"/>
</dbReference>
<dbReference type="Pfam" id="PF15477">
    <property type="entry name" value="SMAP"/>
    <property type="match status" value="1"/>
</dbReference>
<name>A0A835UMY7_VANPL</name>
<keyword evidence="2" id="KW-0805">Transcription regulation</keyword>
<feature type="compositionally biased region" description="Basic and acidic residues" evidence="4">
    <location>
        <begin position="236"/>
        <end position="316"/>
    </location>
</feature>
<dbReference type="GO" id="GO:0003676">
    <property type="term" value="F:nucleic acid binding"/>
    <property type="evidence" value="ECO:0007669"/>
    <property type="project" value="InterPro"/>
</dbReference>
<keyword evidence="7" id="KW-1185">Reference proteome</keyword>
<keyword evidence="3" id="KW-0809">Transit peptide</keyword>
<feature type="compositionally biased region" description="Basic and acidic residues" evidence="4">
    <location>
        <begin position="1"/>
        <end position="17"/>
    </location>
</feature>
<dbReference type="GO" id="GO:0006353">
    <property type="term" value="P:DNA-templated transcription termination"/>
    <property type="evidence" value="ECO:0007669"/>
    <property type="project" value="UniProtKB-KW"/>
</dbReference>
<dbReference type="Pfam" id="PF02536">
    <property type="entry name" value="mTERF"/>
    <property type="match status" value="1"/>
</dbReference>
<evidence type="ECO:0000256" key="4">
    <source>
        <dbReference type="SAM" id="MobiDB-lite"/>
    </source>
</evidence>
<evidence type="ECO:0000256" key="1">
    <source>
        <dbReference type="ARBA" id="ARBA00007692"/>
    </source>
</evidence>